<dbReference type="EMBL" id="JANFZH010000010">
    <property type="protein sequence ID" value="MCQ4839491.1"/>
    <property type="molecule type" value="Genomic_DNA"/>
</dbReference>
<accession>A0ABT1RXW3</accession>
<evidence type="ECO:0000256" key="4">
    <source>
        <dbReference type="ARBA" id="ARBA00022989"/>
    </source>
</evidence>
<protein>
    <submittedName>
        <fullName evidence="8">ABC transporter permease</fullName>
    </submittedName>
</protein>
<organism evidence="8 9">
    <name type="scientific">Neglectibacter timonensis</name>
    <dbReference type="NCBI Taxonomy" id="1776382"/>
    <lineage>
        <taxon>Bacteria</taxon>
        <taxon>Bacillati</taxon>
        <taxon>Bacillota</taxon>
        <taxon>Clostridia</taxon>
        <taxon>Eubacteriales</taxon>
        <taxon>Oscillospiraceae</taxon>
        <taxon>Neglectibacter</taxon>
    </lineage>
</organism>
<feature type="transmembrane region" description="Helical" evidence="6">
    <location>
        <begin position="131"/>
        <end position="149"/>
    </location>
</feature>
<evidence type="ECO:0000313" key="8">
    <source>
        <dbReference type="EMBL" id="MCQ4839491.1"/>
    </source>
</evidence>
<feature type="transmembrane region" description="Helical" evidence="6">
    <location>
        <begin position="31"/>
        <end position="57"/>
    </location>
</feature>
<dbReference type="RefSeq" id="WP_066864961.1">
    <property type="nucleotide sequence ID" value="NZ_CABKVV010000014.1"/>
</dbReference>
<keyword evidence="9" id="KW-1185">Reference proteome</keyword>
<feature type="transmembrane region" description="Helical" evidence="6">
    <location>
        <begin position="96"/>
        <end position="119"/>
    </location>
</feature>
<keyword evidence="4 6" id="KW-1133">Transmembrane helix</keyword>
<reference evidence="8 9" key="1">
    <citation type="submission" date="2022-06" db="EMBL/GenBank/DDBJ databases">
        <title>Isolation of gut microbiota from human fecal samples.</title>
        <authorList>
            <person name="Pamer E.G."/>
            <person name="Barat B."/>
            <person name="Waligurski E."/>
            <person name="Medina S."/>
            <person name="Paddock L."/>
            <person name="Mostad J."/>
        </authorList>
    </citation>
    <scope>NUCLEOTIDE SEQUENCE [LARGE SCALE GENOMIC DNA]</scope>
    <source>
        <strain evidence="8 9">DFI.9.73</strain>
    </source>
</reference>
<evidence type="ECO:0000313" key="9">
    <source>
        <dbReference type="Proteomes" id="UP001524473"/>
    </source>
</evidence>
<keyword evidence="5 6" id="KW-0472">Membrane</keyword>
<evidence type="ECO:0000256" key="3">
    <source>
        <dbReference type="ARBA" id="ARBA00022692"/>
    </source>
</evidence>
<keyword evidence="3 6" id="KW-0812">Transmembrane</keyword>
<dbReference type="Proteomes" id="UP001524473">
    <property type="component" value="Unassembled WGS sequence"/>
</dbReference>
<dbReference type="Pfam" id="PF02687">
    <property type="entry name" value="FtsX"/>
    <property type="match status" value="1"/>
</dbReference>
<evidence type="ECO:0000256" key="5">
    <source>
        <dbReference type="ARBA" id="ARBA00023136"/>
    </source>
</evidence>
<proteinExistence type="predicted"/>
<sequence>MKVGKTAYLHYFLTALVLGLALSINGGAQGWAGGAVLLLLDLFGGGVIIVCALGLLGNLLTAVQRNRCSIGVHMAVGADTGDIYRLVLFDAVLKHAVLPVLLGSIGSQLLIFSGAFRLLGLPFPLPCGPSYAILCTLAALIFLVLCALYPAAAAARIQPVEVLKGD</sequence>
<evidence type="ECO:0000259" key="7">
    <source>
        <dbReference type="Pfam" id="PF02687"/>
    </source>
</evidence>
<evidence type="ECO:0000256" key="2">
    <source>
        <dbReference type="ARBA" id="ARBA00022475"/>
    </source>
</evidence>
<name>A0ABT1RXW3_9FIRM</name>
<dbReference type="GeneID" id="90532762"/>
<dbReference type="InterPro" id="IPR003838">
    <property type="entry name" value="ABC3_permease_C"/>
</dbReference>
<evidence type="ECO:0000256" key="6">
    <source>
        <dbReference type="SAM" id="Phobius"/>
    </source>
</evidence>
<gene>
    <name evidence="8" type="ORF">NE695_06110</name>
</gene>
<comment type="caution">
    <text evidence="8">The sequence shown here is derived from an EMBL/GenBank/DDBJ whole genome shotgun (WGS) entry which is preliminary data.</text>
</comment>
<feature type="domain" description="ABC3 transporter permease C-terminal" evidence="7">
    <location>
        <begin position="43"/>
        <end position="159"/>
    </location>
</feature>
<keyword evidence="2" id="KW-1003">Cell membrane</keyword>
<evidence type="ECO:0000256" key="1">
    <source>
        <dbReference type="ARBA" id="ARBA00004651"/>
    </source>
</evidence>
<comment type="subcellular location">
    <subcellularLocation>
        <location evidence="1">Cell membrane</location>
        <topology evidence="1">Multi-pass membrane protein</topology>
    </subcellularLocation>
</comment>
<feature type="transmembrane region" description="Helical" evidence="6">
    <location>
        <begin position="7"/>
        <end position="25"/>
    </location>
</feature>